<evidence type="ECO:0000256" key="8">
    <source>
        <dbReference type="ARBA" id="ARBA00022840"/>
    </source>
</evidence>
<evidence type="ECO:0000256" key="13">
    <source>
        <dbReference type="ARBA" id="ARBA00023163"/>
    </source>
</evidence>
<comment type="similarity">
    <text evidence="2">Belongs to the SNF2/RAD54 helicase family. SWR1 subfamily.</text>
</comment>
<dbReference type="InterPro" id="IPR000330">
    <property type="entry name" value="SNF2_N"/>
</dbReference>
<dbReference type="GO" id="GO:0000812">
    <property type="term" value="C:Swr1 complex"/>
    <property type="evidence" value="ECO:0007669"/>
    <property type="project" value="EnsemblFungi"/>
</dbReference>
<dbReference type="Pfam" id="PF00176">
    <property type="entry name" value="SNF2-rel_dom"/>
    <property type="match status" value="1"/>
</dbReference>
<dbReference type="FunFam" id="3.40.50.10810:FF:000005">
    <property type="entry name" value="Photoperiod-independent early flowering 1"/>
    <property type="match status" value="1"/>
</dbReference>
<dbReference type="FunFam" id="3.40.50.300:FF:000655">
    <property type="entry name" value="Protein PHOTOPERIOD-INDEPENDENT EARLY FLOWERING 1"/>
    <property type="match status" value="1"/>
</dbReference>
<keyword evidence="6" id="KW-0378">Hydrolase</keyword>
<dbReference type="GO" id="GO:0045815">
    <property type="term" value="P:transcription initiation-coupled chromatin remodeling"/>
    <property type="evidence" value="ECO:0007669"/>
    <property type="project" value="EnsemblFungi"/>
</dbReference>
<evidence type="ECO:0000256" key="7">
    <source>
        <dbReference type="ARBA" id="ARBA00022806"/>
    </source>
</evidence>
<evidence type="ECO:0000256" key="1">
    <source>
        <dbReference type="ARBA" id="ARBA00004123"/>
    </source>
</evidence>
<evidence type="ECO:0000256" key="9">
    <source>
        <dbReference type="ARBA" id="ARBA00022853"/>
    </source>
</evidence>
<dbReference type="CDD" id="cd18793">
    <property type="entry name" value="SF2_C_SNF"/>
    <property type="match status" value="1"/>
</dbReference>
<evidence type="ECO:0000256" key="14">
    <source>
        <dbReference type="ARBA" id="ARBA00023242"/>
    </source>
</evidence>
<keyword evidence="9" id="KW-0156">Chromatin regulator</keyword>
<feature type="region of interest" description="Disordered" evidence="16">
    <location>
        <begin position="239"/>
        <end position="402"/>
    </location>
</feature>
<dbReference type="Pfam" id="PF00271">
    <property type="entry name" value="Helicase_C"/>
    <property type="match status" value="1"/>
</dbReference>
<feature type="domain" description="Helicase C-terminal" evidence="18">
    <location>
        <begin position="1129"/>
        <end position="1279"/>
    </location>
</feature>
<dbReference type="Gene3D" id="3.40.50.300">
    <property type="entry name" value="P-loop containing nucleotide triphosphate hydrolases"/>
    <property type="match status" value="1"/>
</dbReference>
<dbReference type="PANTHER" id="PTHR45685:SF1">
    <property type="entry name" value="HELICASE SRCAP"/>
    <property type="match status" value="1"/>
</dbReference>
<dbReference type="GO" id="GO:0003678">
    <property type="term" value="F:DNA helicase activity"/>
    <property type="evidence" value="ECO:0007669"/>
    <property type="project" value="UniProtKB-EC"/>
</dbReference>
<dbReference type="SMART" id="SM00487">
    <property type="entry name" value="DEXDc"/>
    <property type="match status" value="1"/>
</dbReference>
<comment type="subcellular location">
    <subcellularLocation>
        <location evidence="1">Nucleus</location>
    </subcellularLocation>
</comment>
<dbReference type="GO" id="GO:0005524">
    <property type="term" value="F:ATP binding"/>
    <property type="evidence" value="ECO:0007669"/>
    <property type="project" value="UniProtKB-KW"/>
</dbReference>
<dbReference type="EMBL" id="LCWF01000115">
    <property type="protein sequence ID" value="KKY18846.1"/>
    <property type="molecule type" value="Genomic_DNA"/>
</dbReference>
<feature type="compositionally biased region" description="Basic and acidic residues" evidence="16">
    <location>
        <begin position="295"/>
        <end position="306"/>
    </location>
</feature>
<dbReference type="PROSITE" id="PS51194">
    <property type="entry name" value="HELICASE_CTER"/>
    <property type="match status" value="1"/>
</dbReference>
<feature type="compositionally biased region" description="Acidic residues" evidence="16">
    <location>
        <begin position="346"/>
        <end position="382"/>
    </location>
</feature>
<feature type="compositionally biased region" description="Basic and acidic residues" evidence="16">
    <location>
        <begin position="258"/>
        <end position="267"/>
    </location>
</feature>
<feature type="compositionally biased region" description="Basic and acidic residues" evidence="16">
    <location>
        <begin position="1336"/>
        <end position="1352"/>
    </location>
</feature>
<dbReference type="OrthoDB" id="372624at2759"/>
<feature type="compositionally biased region" description="Acidic residues" evidence="16">
    <location>
        <begin position="244"/>
        <end position="257"/>
    </location>
</feature>
<dbReference type="InterPro" id="IPR050520">
    <property type="entry name" value="INO80/SWR1_helicase"/>
</dbReference>
<dbReference type="InterPro" id="IPR038718">
    <property type="entry name" value="SNF2-like_sf"/>
</dbReference>
<dbReference type="SMART" id="SM00490">
    <property type="entry name" value="HELICc"/>
    <property type="match status" value="1"/>
</dbReference>
<dbReference type="Gene3D" id="1.20.120.850">
    <property type="entry name" value="SWI2/SNF2 ATPases, N-terminal domain"/>
    <property type="match status" value="1"/>
</dbReference>
<dbReference type="GO" id="GO:0042393">
    <property type="term" value="F:histone binding"/>
    <property type="evidence" value="ECO:0007669"/>
    <property type="project" value="TreeGrafter"/>
</dbReference>
<dbReference type="GO" id="GO:0016887">
    <property type="term" value="F:ATP hydrolysis activity"/>
    <property type="evidence" value="ECO:0007669"/>
    <property type="project" value="EnsemblFungi"/>
</dbReference>
<feature type="domain" description="HSA" evidence="19">
    <location>
        <begin position="112"/>
        <end position="185"/>
    </location>
</feature>
<feature type="domain" description="Helicase ATP-binding" evidence="17">
    <location>
        <begin position="590"/>
        <end position="755"/>
    </location>
</feature>
<evidence type="ECO:0000259" key="18">
    <source>
        <dbReference type="PROSITE" id="PS51194"/>
    </source>
</evidence>
<evidence type="ECO:0000313" key="21">
    <source>
        <dbReference type="Proteomes" id="UP000053317"/>
    </source>
</evidence>
<evidence type="ECO:0000259" key="17">
    <source>
        <dbReference type="PROSITE" id="PS51192"/>
    </source>
</evidence>
<evidence type="ECO:0000256" key="11">
    <source>
        <dbReference type="ARBA" id="ARBA00023125"/>
    </source>
</evidence>
<dbReference type="InterPro" id="IPR014001">
    <property type="entry name" value="Helicase_ATP-bd"/>
</dbReference>
<dbReference type="Pfam" id="PF07529">
    <property type="entry name" value="HSA"/>
    <property type="match status" value="1"/>
</dbReference>
<dbReference type="InterPro" id="IPR027417">
    <property type="entry name" value="P-loop_NTPase"/>
</dbReference>
<keyword evidence="7 20" id="KW-0347">Helicase</keyword>
<keyword evidence="12" id="KW-0010">Activator</keyword>
<evidence type="ECO:0000256" key="6">
    <source>
        <dbReference type="ARBA" id="ARBA00022801"/>
    </source>
</evidence>
<dbReference type="CDD" id="cd18003">
    <property type="entry name" value="DEXQc_SRCAP"/>
    <property type="match status" value="1"/>
</dbReference>
<keyword evidence="21" id="KW-1185">Reference proteome</keyword>
<dbReference type="PROSITE" id="PS51204">
    <property type="entry name" value="HSA"/>
    <property type="match status" value="1"/>
</dbReference>
<dbReference type="Proteomes" id="UP000053317">
    <property type="component" value="Unassembled WGS sequence"/>
</dbReference>
<feature type="region of interest" description="Disordered" evidence="16">
    <location>
        <begin position="1"/>
        <end position="20"/>
    </location>
</feature>
<keyword evidence="10" id="KW-0805">Transcription regulation</keyword>
<reference evidence="20 21" key="1">
    <citation type="submission" date="2015-05" db="EMBL/GenBank/DDBJ databases">
        <title>Distinctive expansion of gene families associated with plant cell wall degradation and secondary metabolism in the genomes of grapevine trunk pathogens.</title>
        <authorList>
            <person name="Lawrence D.P."/>
            <person name="Travadon R."/>
            <person name="Rolshausen P.E."/>
            <person name="Baumgartner K."/>
        </authorList>
    </citation>
    <scope>NUCLEOTIDE SEQUENCE [LARGE SCALE GENOMIC DNA]</scope>
    <source>
        <strain evidence="20">UCRPC4</strain>
    </source>
</reference>
<evidence type="ECO:0000256" key="15">
    <source>
        <dbReference type="ARBA" id="ARBA00047995"/>
    </source>
</evidence>
<evidence type="ECO:0000256" key="12">
    <source>
        <dbReference type="ARBA" id="ARBA00023159"/>
    </source>
</evidence>
<evidence type="ECO:0000256" key="2">
    <source>
        <dbReference type="ARBA" id="ARBA00009220"/>
    </source>
</evidence>
<dbReference type="InterPro" id="IPR002464">
    <property type="entry name" value="DNA/RNA_helicase_DEAH_CS"/>
</dbReference>
<dbReference type="EC" id="3.6.4.12" evidence="4"/>
<dbReference type="GO" id="GO:0031492">
    <property type="term" value="F:nucleosomal DNA binding"/>
    <property type="evidence" value="ECO:0007669"/>
    <property type="project" value="EnsemblFungi"/>
</dbReference>
<dbReference type="GO" id="GO:0140849">
    <property type="term" value="F:ATP-dependent H2AZ histone chaperone activity"/>
    <property type="evidence" value="ECO:0007669"/>
    <property type="project" value="EnsemblFungi"/>
</dbReference>
<gene>
    <name evidence="20" type="ORF">UCRPC4_g04743</name>
</gene>
<dbReference type="GO" id="GO:0000725">
    <property type="term" value="P:recombinational repair"/>
    <property type="evidence" value="ECO:0007669"/>
    <property type="project" value="EnsemblFungi"/>
</dbReference>
<evidence type="ECO:0000256" key="3">
    <source>
        <dbReference type="ARBA" id="ARBA00011826"/>
    </source>
</evidence>
<protein>
    <recommendedName>
        <fullName evidence="4">DNA helicase</fullName>
        <ecNumber evidence="4">3.6.4.12</ecNumber>
    </recommendedName>
</protein>
<keyword evidence="11" id="KW-0238">DNA-binding</keyword>
<dbReference type="InterPro" id="IPR001650">
    <property type="entry name" value="Helicase_C-like"/>
</dbReference>
<feature type="region of interest" description="Disordered" evidence="16">
    <location>
        <begin position="517"/>
        <end position="564"/>
    </location>
</feature>
<feature type="region of interest" description="Disordered" evidence="16">
    <location>
        <begin position="1336"/>
        <end position="1381"/>
    </location>
</feature>
<evidence type="ECO:0000256" key="4">
    <source>
        <dbReference type="ARBA" id="ARBA00012551"/>
    </source>
</evidence>
<evidence type="ECO:0000259" key="19">
    <source>
        <dbReference type="PROSITE" id="PS51204"/>
    </source>
</evidence>
<accession>A0A0G2E936</accession>
<organism evidence="20 21">
    <name type="scientific">Phaeomoniella chlamydospora</name>
    <name type="common">Phaeoacremonium chlamydosporum</name>
    <dbReference type="NCBI Taxonomy" id="158046"/>
    <lineage>
        <taxon>Eukaryota</taxon>
        <taxon>Fungi</taxon>
        <taxon>Dikarya</taxon>
        <taxon>Ascomycota</taxon>
        <taxon>Pezizomycotina</taxon>
        <taxon>Eurotiomycetes</taxon>
        <taxon>Chaetothyriomycetidae</taxon>
        <taxon>Phaeomoniellales</taxon>
        <taxon>Phaeomoniellaceae</taxon>
        <taxon>Phaeomoniella</taxon>
    </lineage>
</organism>
<dbReference type="GO" id="GO:0005829">
    <property type="term" value="C:cytosol"/>
    <property type="evidence" value="ECO:0007669"/>
    <property type="project" value="EnsemblFungi"/>
</dbReference>
<feature type="compositionally biased region" description="Polar residues" evidence="16">
    <location>
        <begin position="1"/>
        <end position="19"/>
    </location>
</feature>
<reference evidence="20 21" key="2">
    <citation type="submission" date="2015-05" db="EMBL/GenBank/DDBJ databases">
        <authorList>
            <person name="Morales-Cruz A."/>
            <person name="Amrine K.C."/>
            <person name="Cantu D."/>
        </authorList>
    </citation>
    <scope>NUCLEOTIDE SEQUENCE [LARGE SCALE GENOMIC DNA]</scope>
    <source>
        <strain evidence="20">UCRPC4</strain>
    </source>
</reference>
<feature type="compositionally biased region" description="Acidic residues" evidence="16">
    <location>
        <begin position="268"/>
        <end position="294"/>
    </location>
</feature>
<dbReference type="SUPFAM" id="SSF52540">
    <property type="entry name" value="P-loop containing nucleoside triphosphate hydrolases"/>
    <property type="match status" value="2"/>
</dbReference>
<keyword evidence="8" id="KW-0067">ATP-binding</keyword>
<evidence type="ECO:0000313" key="20">
    <source>
        <dbReference type="EMBL" id="KKY18846.1"/>
    </source>
</evidence>
<feature type="compositionally biased region" description="Basic and acidic residues" evidence="16">
    <location>
        <begin position="550"/>
        <end position="559"/>
    </location>
</feature>
<feature type="region of interest" description="Disordered" evidence="16">
    <location>
        <begin position="448"/>
        <end position="471"/>
    </location>
</feature>
<dbReference type="PANTHER" id="PTHR45685">
    <property type="entry name" value="HELICASE SRCAP-RELATED"/>
    <property type="match status" value="1"/>
</dbReference>
<dbReference type="InterPro" id="IPR049730">
    <property type="entry name" value="SNF2/RAD54-like_C"/>
</dbReference>
<dbReference type="PROSITE" id="PS00690">
    <property type="entry name" value="DEAH_ATP_HELICASE"/>
    <property type="match status" value="1"/>
</dbReference>
<feature type="compositionally biased region" description="Polar residues" evidence="16">
    <location>
        <begin position="524"/>
        <end position="533"/>
    </location>
</feature>
<dbReference type="InterPro" id="IPR014012">
    <property type="entry name" value="HSA_dom"/>
</dbReference>
<comment type="subunit">
    <text evidence="3">Component of the SWR1 chromatin-remodeling complex.</text>
</comment>
<evidence type="ECO:0000256" key="16">
    <source>
        <dbReference type="SAM" id="MobiDB-lite"/>
    </source>
</evidence>
<feature type="region of interest" description="Disordered" evidence="16">
    <location>
        <begin position="1400"/>
        <end position="1424"/>
    </location>
</feature>
<dbReference type="PROSITE" id="PS51192">
    <property type="entry name" value="HELICASE_ATP_BIND_1"/>
    <property type="match status" value="1"/>
</dbReference>
<name>A0A0G2E936_PHACM</name>
<dbReference type="GO" id="GO:0005198">
    <property type="term" value="F:structural molecule activity"/>
    <property type="evidence" value="ECO:0007669"/>
    <property type="project" value="EnsemblFungi"/>
</dbReference>
<keyword evidence="14" id="KW-0539">Nucleus</keyword>
<proteinExistence type="inferred from homology"/>
<keyword evidence="5" id="KW-0547">Nucleotide-binding</keyword>
<evidence type="ECO:0000256" key="10">
    <source>
        <dbReference type="ARBA" id="ARBA00023015"/>
    </source>
</evidence>
<sequence>MNGHATSDSPQDQHGQLITSPLRRIKFKVKMPTVAIENPSHIVPLRKYTSFKQWFEEDKEEPGPGQDVLPEAEIKERATELVHVRTGFEEGGLLTDSSLRLHHLDPDAANDFDHQEEPAKQYSHYDHLVAHALHFRKLLDREHAHHVRVAKQVASEIVRGVAVAKSSRPKTEEELEEERRAAMRQIYRQVNADLKKQWSMVEEEVNKSRLAEWQKEQEALGKEHLNRVLEQHTQMLEARKLRESDDESLLEDDEDLDSIDRENKSSDIESDEDESNMSESSEEGEEDDKSEDVDNDAKLTVEELRQKYASVSETPKETPDLEYGESSMMDDMLADDQSGIVTNPDDPQELDESMMDDSDPSIEMDSDISQEDSDEDSEDGDSNSDSSAEASEDEDVAGGGLLGFFGASARKQILETAPLQESQSIDVVDSGLPETEDIASYHAAVEGQTVAAATGEPTDSPSETAIPFSTDEVNADLTQAAKVDGIAAVPSSREQDPDQVEVVRHVTESMDVDEVVNDSHASHGPSSQASPGTFATKESEAESFSSVDGQMRDSTELAESKQTATIKTPVPSLLRGNLREYQHFGLDWLAKLYANNTNGILADEMGLGKTIQSIALLAHLAEVHEAWGPHLIIVPTSVMLNWEMEFKKFLPGFKILTYYGSQEERKAKRRGWLDDDLWNVCITSYQLVLQDQVAFKRRNWHYMILDEAHNIKNFRSQRWQTLLGFKTRARLLLTGTPLQNNLTELWSLLFFLQPSDNAGEQDEGFAGLKDFSEWFRKPVDQILEHGRDIMDDEAREQVTKLHKVIRPFLLRRLKADVEKQMPAKYEHVELCRLSKRQRQLYDGFMSRAQTKETLASGNYLSIINCLMQLRKVCNHPDLFETRPITTSFAMSRSAVADFEIQDLFVRRKFLQQEDEKLNLGFLQLAPISREDRSTFELLDSSNFKANQQIQLLRDRQRSRIDWEALYDGTSTKKVLRSMDNSERLSRLTKLDGLLYGESFKHSARKIWGGSLMKKLSISLRHHKVNALSKNRAETLRTGNAKPVALQDLMLSVNERAFRMEPIIQKFACITPSVVAPNMPLITLTSEGAIVVQDAQKALPDNPFHEAQTRLSIAFPDKRLLQYDCGKLQRLDKLLRQLQSGGHRALIFTQMTKVLDILEQFLNIHGHRYLRLDGSTKLEQRQALTDRFNNDTRILAFILSSRSGGLGINLTGADTVIFYDLDWNPAMDKQCQDRAHRIGQTRDVHIYRFVSEHTIESNILRKSNQKRMLDDVVIQEGDFTTDYFNKVTYRDVLPDAGEEDDEANVAMDRVLGNSRGGIGSAFAQVEDTEDAAAAKAAEKEIQHVDAGDFDEKAQSATPKAGADTPHETASVFDGQDHGEDALGSIDDHMLKIQAYLLKDTPLPLPVNKNRKRSKKGQEHRIKRKR</sequence>
<keyword evidence="13" id="KW-0804">Transcription</keyword>
<comment type="catalytic activity">
    <reaction evidence="15">
        <text>ATP + H2O = ADP + phosphate + H(+)</text>
        <dbReference type="Rhea" id="RHEA:13065"/>
        <dbReference type="ChEBI" id="CHEBI:15377"/>
        <dbReference type="ChEBI" id="CHEBI:15378"/>
        <dbReference type="ChEBI" id="CHEBI:30616"/>
        <dbReference type="ChEBI" id="CHEBI:43474"/>
        <dbReference type="ChEBI" id="CHEBI:456216"/>
        <dbReference type="EC" id="3.6.4.12"/>
    </reaction>
</comment>
<evidence type="ECO:0000256" key="5">
    <source>
        <dbReference type="ARBA" id="ARBA00022741"/>
    </source>
</evidence>
<comment type="caution">
    <text evidence="20">The sequence shown here is derived from an EMBL/GenBank/DDBJ whole genome shotgun (WGS) entry which is preliminary data.</text>
</comment>
<dbReference type="Gene3D" id="3.40.50.10810">
    <property type="entry name" value="Tandem AAA-ATPase domain"/>
    <property type="match status" value="1"/>
</dbReference>